<sequence length="54" mass="6118">MTLEFIPRIGTIGARITGIRLDEPIDAAIFGELYEVFLAQRVLHRVTLHSEKPI</sequence>
<protein>
    <submittedName>
        <fullName evidence="1">Uncharacterized protein</fullName>
    </submittedName>
</protein>
<dbReference type="RefSeq" id="WP_330137125.1">
    <property type="nucleotide sequence ID" value="NZ_JAUTXY010000025.1"/>
</dbReference>
<evidence type="ECO:0000313" key="2">
    <source>
        <dbReference type="Proteomes" id="UP001336020"/>
    </source>
</evidence>
<dbReference type="EMBL" id="JAUTXY010000025">
    <property type="protein sequence ID" value="MEE2061997.1"/>
    <property type="molecule type" value="Genomic_DNA"/>
</dbReference>
<proteinExistence type="predicted"/>
<organism evidence="1 2">
    <name type="scientific">Rhodococcus artemisiae</name>
    <dbReference type="NCBI Taxonomy" id="714159"/>
    <lineage>
        <taxon>Bacteria</taxon>
        <taxon>Bacillati</taxon>
        <taxon>Actinomycetota</taxon>
        <taxon>Actinomycetes</taxon>
        <taxon>Mycobacteriales</taxon>
        <taxon>Nocardiaceae</taxon>
        <taxon>Rhodococcus</taxon>
    </lineage>
</organism>
<comment type="caution">
    <text evidence="1">The sequence shown here is derived from an EMBL/GenBank/DDBJ whole genome shotgun (WGS) entry which is preliminary data.</text>
</comment>
<accession>A0ABU7LK96</accession>
<reference evidence="1 2" key="1">
    <citation type="submission" date="2023-07" db="EMBL/GenBank/DDBJ databases">
        <authorList>
            <person name="Girao M."/>
            <person name="Carvalho M.F."/>
        </authorList>
    </citation>
    <scope>NUCLEOTIDE SEQUENCE [LARGE SCALE GENOMIC DNA]</scope>
    <source>
        <strain evidence="1 2">YIM65754</strain>
    </source>
</reference>
<name>A0ABU7LK96_9NOCA</name>
<evidence type="ECO:0000313" key="1">
    <source>
        <dbReference type="EMBL" id="MEE2061997.1"/>
    </source>
</evidence>
<keyword evidence="2" id="KW-1185">Reference proteome</keyword>
<dbReference type="Proteomes" id="UP001336020">
    <property type="component" value="Unassembled WGS sequence"/>
</dbReference>
<gene>
    <name evidence="1" type="ORF">Q7514_31170</name>
</gene>